<accession>A0A7R9ACN4</accession>
<organism evidence="4">
    <name type="scientific">Darwinula stevensoni</name>
    <dbReference type="NCBI Taxonomy" id="69355"/>
    <lineage>
        <taxon>Eukaryota</taxon>
        <taxon>Metazoa</taxon>
        <taxon>Ecdysozoa</taxon>
        <taxon>Arthropoda</taxon>
        <taxon>Crustacea</taxon>
        <taxon>Oligostraca</taxon>
        <taxon>Ostracoda</taxon>
        <taxon>Podocopa</taxon>
        <taxon>Podocopida</taxon>
        <taxon>Darwinulocopina</taxon>
        <taxon>Darwinuloidea</taxon>
        <taxon>Darwinulidae</taxon>
        <taxon>Darwinula</taxon>
    </lineage>
</organism>
<dbReference type="InterPro" id="IPR001611">
    <property type="entry name" value="Leu-rich_rpt"/>
</dbReference>
<evidence type="ECO:0000313" key="4">
    <source>
        <dbReference type="EMBL" id="CAD7251543.1"/>
    </source>
</evidence>
<dbReference type="Gene3D" id="3.80.10.10">
    <property type="entry name" value="Ribonuclease Inhibitor"/>
    <property type="match status" value="1"/>
</dbReference>
<dbReference type="PANTHER" id="PTHR24364:SF18">
    <property type="entry name" value="LP06937P"/>
    <property type="match status" value="1"/>
</dbReference>
<dbReference type="EMBL" id="CAJPEV010003626">
    <property type="protein sequence ID" value="CAG0900176.1"/>
    <property type="molecule type" value="Genomic_DNA"/>
</dbReference>
<keyword evidence="5" id="KW-1185">Reference proteome</keyword>
<evidence type="ECO:0000313" key="5">
    <source>
        <dbReference type="Proteomes" id="UP000677054"/>
    </source>
</evidence>
<keyword evidence="2" id="KW-0732">Signal</keyword>
<evidence type="ECO:0008006" key="6">
    <source>
        <dbReference type="Google" id="ProtNLM"/>
    </source>
</evidence>
<dbReference type="PANTHER" id="PTHR24364">
    <property type="entry name" value="LP06937P"/>
    <property type="match status" value="1"/>
</dbReference>
<dbReference type="InterPro" id="IPR032675">
    <property type="entry name" value="LRR_dom_sf"/>
</dbReference>
<proteinExistence type="predicted"/>
<dbReference type="Proteomes" id="UP000677054">
    <property type="component" value="Unassembled WGS sequence"/>
</dbReference>
<evidence type="ECO:0000256" key="3">
    <source>
        <dbReference type="ARBA" id="ARBA00022737"/>
    </source>
</evidence>
<dbReference type="GO" id="GO:0016020">
    <property type="term" value="C:membrane"/>
    <property type="evidence" value="ECO:0007669"/>
    <property type="project" value="TreeGrafter"/>
</dbReference>
<dbReference type="InterPro" id="IPR052286">
    <property type="entry name" value="Wnt_signaling_inhibitor"/>
</dbReference>
<evidence type="ECO:0000256" key="2">
    <source>
        <dbReference type="ARBA" id="ARBA00022729"/>
    </source>
</evidence>
<keyword evidence="1" id="KW-0433">Leucine-rich repeat</keyword>
<sequence length="317" mass="34970">MLPTPRTNSAHRLKNESLEFDSFTLVQTSSYPHNKMQRGLALLTLPVFLLLASSLRTTGQSPCPDPVDILPCSCIQESDTGDVIVDCSRAASSDEIYSAFNDAFWPFTELKRFKLEDNTGVRDFPEGLFGDVSFERIHLSRTTIGSLHPGAILSSKDRLSLLGITYSALVDFPWDVLPQLTNLSQLNLSNNSLTVLPQSQSSSLQYLMIENNQVAEIQAGSSLPNLNILMLSIGPNSRVILADNRISELTEAAFRPMVEPLSQGEGYIVLYGNPVDCGCSIAWWVLNPDFRSTLQGRCPGGTSFQDLDPEDYQDCIK</sequence>
<dbReference type="OrthoDB" id="2015831at2759"/>
<name>A0A7R9ACN4_9CRUS</name>
<keyword evidence="3" id="KW-0677">Repeat</keyword>
<dbReference type="PROSITE" id="PS51450">
    <property type="entry name" value="LRR"/>
    <property type="match status" value="1"/>
</dbReference>
<dbReference type="AlphaFoldDB" id="A0A7R9ACN4"/>
<gene>
    <name evidence="4" type="ORF">DSTB1V02_LOCUS11309</name>
</gene>
<evidence type="ECO:0000256" key="1">
    <source>
        <dbReference type="ARBA" id="ARBA00022614"/>
    </source>
</evidence>
<dbReference type="SUPFAM" id="SSF52058">
    <property type="entry name" value="L domain-like"/>
    <property type="match status" value="1"/>
</dbReference>
<dbReference type="EMBL" id="LR903143">
    <property type="protein sequence ID" value="CAD7251543.1"/>
    <property type="molecule type" value="Genomic_DNA"/>
</dbReference>
<protein>
    <recommendedName>
        <fullName evidence="6">Oplophorus-luciferin 2-monooxygenase non-catalytic subunit</fullName>
    </recommendedName>
</protein>
<reference evidence="4" key="1">
    <citation type="submission" date="2020-11" db="EMBL/GenBank/DDBJ databases">
        <authorList>
            <person name="Tran Van P."/>
        </authorList>
    </citation>
    <scope>NUCLEOTIDE SEQUENCE</scope>
</reference>